<dbReference type="GO" id="GO:0009143">
    <property type="term" value="P:nucleoside triphosphate catabolic process"/>
    <property type="evidence" value="ECO:0007669"/>
    <property type="project" value="InterPro"/>
</dbReference>
<gene>
    <name evidence="3" type="ORF">A3A60_02310</name>
</gene>
<evidence type="ECO:0000256" key="2">
    <source>
        <dbReference type="ARBA" id="ARBA00022801"/>
    </source>
</evidence>
<accession>A0A1F5HXV0</accession>
<dbReference type="InterPro" id="IPR002637">
    <property type="entry name" value="RdgB/HAM1"/>
</dbReference>
<dbReference type="InterPro" id="IPR029001">
    <property type="entry name" value="ITPase-like_fam"/>
</dbReference>
<dbReference type="Gene3D" id="3.90.950.10">
    <property type="match status" value="1"/>
</dbReference>
<evidence type="ECO:0000313" key="4">
    <source>
        <dbReference type="Proteomes" id="UP000179227"/>
    </source>
</evidence>
<dbReference type="AlphaFoldDB" id="A0A1F5HXV0"/>
<organism evidence="3 4">
    <name type="scientific">Candidatus Curtissbacteria bacterium RIFCSPLOWO2_01_FULL_42_26</name>
    <dbReference type="NCBI Taxonomy" id="1797729"/>
    <lineage>
        <taxon>Bacteria</taxon>
        <taxon>Candidatus Curtissiibacteriota</taxon>
    </lineage>
</organism>
<comment type="caution">
    <text evidence="3">The sequence shown here is derived from an EMBL/GenBank/DDBJ whole genome shotgun (WGS) entry which is preliminary data.</text>
</comment>
<dbReference type="EMBL" id="MFBS01000029">
    <property type="protein sequence ID" value="OGE08998.1"/>
    <property type="molecule type" value="Genomic_DNA"/>
</dbReference>
<sequence>MSKLKLSDLTVVTSSVYKLSEINEILGTNHKVSKLDIPEIQSLDLDEVIENKAKSAYEKVKKPVLVEDVSFEIKILKGLPGTFIKFFLKTLGTEGTVALVKGKNTTTKVTAAAAIYNGKNLKIFKGIVHGTLSPKDHGKFGFGFDKVFIPRGYKQTLAQMPPSLKNKISHRAKALKKVLAFLDSQSQ</sequence>
<dbReference type="Pfam" id="PF01725">
    <property type="entry name" value="Ham1p_like"/>
    <property type="match status" value="1"/>
</dbReference>
<dbReference type="Proteomes" id="UP000179227">
    <property type="component" value="Unassembled WGS sequence"/>
</dbReference>
<dbReference type="GO" id="GO:0047429">
    <property type="term" value="F:nucleoside triphosphate diphosphatase activity"/>
    <property type="evidence" value="ECO:0007669"/>
    <property type="project" value="InterPro"/>
</dbReference>
<protein>
    <recommendedName>
        <fullName evidence="5">Non-canonical purine NTP pyrophosphatase, RdgB/HAM1 family</fullName>
    </recommendedName>
</protein>
<evidence type="ECO:0000256" key="1">
    <source>
        <dbReference type="ARBA" id="ARBA00008023"/>
    </source>
</evidence>
<name>A0A1F5HXV0_9BACT</name>
<evidence type="ECO:0000313" key="3">
    <source>
        <dbReference type="EMBL" id="OGE08998.1"/>
    </source>
</evidence>
<comment type="similarity">
    <text evidence="1">Belongs to the HAM1 NTPase family.</text>
</comment>
<evidence type="ECO:0008006" key="5">
    <source>
        <dbReference type="Google" id="ProtNLM"/>
    </source>
</evidence>
<dbReference type="PANTHER" id="PTHR11067:SF9">
    <property type="entry name" value="INOSINE TRIPHOSPHATE PYROPHOSPHATASE"/>
    <property type="match status" value="1"/>
</dbReference>
<keyword evidence="2" id="KW-0378">Hydrolase</keyword>
<dbReference type="CDD" id="cd00515">
    <property type="entry name" value="HAM1"/>
    <property type="match status" value="1"/>
</dbReference>
<dbReference type="PANTHER" id="PTHR11067">
    <property type="entry name" value="INOSINE TRIPHOSPHATE PYROPHOSPHATASE/HAM1 PROTEIN"/>
    <property type="match status" value="1"/>
</dbReference>
<dbReference type="SUPFAM" id="SSF52972">
    <property type="entry name" value="ITPase-like"/>
    <property type="match status" value="1"/>
</dbReference>
<proteinExistence type="inferred from homology"/>
<dbReference type="GO" id="GO:0005737">
    <property type="term" value="C:cytoplasm"/>
    <property type="evidence" value="ECO:0007669"/>
    <property type="project" value="TreeGrafter"/>
</dbReference>
<dbReference type="STRING" id="1797729.A3A60_02310"/>
<reference evidence="3 4" key="1">
    <citation type="journal article" date="2016" name="Nat. Commun.">
        <title>Thousands of microbial genomes shed light on interconnected biogeochemical processes in an aquifer system.</title>
        <authorList>
            <person name="Anantharaman K."/>
            <person name="Brown C.T."/>
            <person name="Hug L.A."/>
            <person name="Sharon I."/>
            <person name="Castelle C.J."/>
            <person name="Probst A.J."/>
            <person name="Thomas B.C."/>
            <person name="Singh A."/>
            <person name="Wilkins M.J."/>
            <person name="Karaoz U."/>
            <person name="Brodie E.L."/>
            <person name="Williams K.H."/>
            <person name="Hubbard S.S."/>
            <person name="Banfield J.F."/>
        </authorList>
    </citation>
    <scope>NUCLEOTIDE SEQUENCE [LARGE SCALE GENOMIC DNA]</scope>
</reference>